<dbReference type="GO" id="GO:0004665">
    <property type="term" value="F:prephenate dehydrogenase (NADP+) activity"/>
    <property type="evidence" value="ECO:0007669"/>
    <property type="project" value="InterPro"/>
</dbReference>
<evidence type="ECO:0000256" key="5">
    <source>
        <dbReference type="ARBA" id="ARBA00022498"/>
    </source>
</evidence>
<evidence type="ECO:0000256" key="4">
    <source>
        <dbReference type="ARBA" id="ARBA00016891"/>
    </source>
</evidence>
<evidence type="ECO:0000313" key="14">
    <source>
        <dbReference type="Proteomes" id="UP000278746"/>
    </source>
</evidence>
<dbReference type="AlphaFoldDB" id="A0A3M7TUL8"/>
<dbReference type="PANTHER" id="PTHR21363:SF0">
    <property type="entry name" value="PREPHENATE DEHYDROGENASE [NADP(+)]"/>
    <property type="match status" value="1"/>
</dbReference>
<dbReference type="Gene3D" id="1.10.3660.10">
    <property type="entry name" value="6-phosphogluconate dehydrogenase C-terminal like domain"/>
    <property type="match status" value="1"/>
</dbReference>
<dbReference type="SUPFAM" id="SSF55021">
    <property type="entry name" value="ACT-like"/>
    <property type="match status" value="1"/>
</dbReference>
<dbReference type="EC" id="1.3.1.12" evidence="3"/>
<proteinExistence type="inferred from homology"/>
<dbReference type="Pfam" id="PF20463">
    <property type="entry name" value="PDH_C"/>
    <property type="match status" value="1"/>
</dbReference>
<dbReference type="Gene3D" id="3.40.50.720">
    <property type="entry name" value="NAD(P)-binding Rossmann-like Domain"/>
    <property type="match status" value="1"/>
</dbReference>
<keyword evidence="9" id="KW-0057">Aromatic amino acid biosynthesis</keyword>
<evidence type="ECO:0000256" key="10">
    <source>
        <dbReference type="ARBA" id="ARBA00049260"/>
    </source>
</evidence>
<dbReference type="InterPro" id="IPR036291">
    <property type="entry name" value="NAD(P)-bd_dom_sf"/>
</dbReference>
<keyword evidence="14" id="KW-1185">Reference proteome</keyword>
<feature type="domain" description="ACT" evidence="12">
    <location>
        <begin position="297"/>
        <end position="367"/>
    </location>
</feature>
<dbReference type="GO" id="GO:0006571">
    <property type="term" value="P:tyrosine biosynthetic process"/>
    <property type="evidence" value="ECO:0007669"/>
    <property type="project" value="UniProtKB-UniPathway"/>
</dbReference>
<dbReference type="InterPro" id="IPR002912">
    <property type="entry name" value="ACT_dom"/>
</dbReference>
<organism evidence="13 14">
    <name type="scientific">Alteribacter keqinensis</name>
    <dbReference type="NCBI Taxonomy" id="2483800"/>
    <lineage>
        <taxon>Bacteria</taxon>
        <taxon>Bacillati</taxon>
        <taxon>Bacillota</taxon>
        <taxon>Bacilli</taxon>
        <taxon>Bacillales</taxon>
        <taxon>Bacillaceae</taxon>
        <taxon>Alteribacter</taxon>
    </lineage>
</organism>
<evidence type="ECO:0000256" key="1">
    <source>
        <dbReference type="ARBA" id="ARBA00005067"/>
    </source>
</evidence>
<evidence type="ECO:0000256" key="2">
    <source>
        <dbReference type="ARBA" id="ARBA00007964"/>
    </source>
</evidence>
<dbReference type="Pfam" id="PF02153">
    <property type="entry name" value="PDH_N"/>
    <property type="match status" value="1"/>
</dbReference>
<dbReference type="SUPFAM" id="SSF51735">
    <property type="entry name" value="NAD(P)-binding Rossmann-fold domains"/>
    <property type="match status" value="1"/>
</dbReference>
<protein>
    <recommendedName>
        <fullName evidence="4">Prephenate dehydrogenase</fullName>
        <ecNumber evidence="3">1.3.1.12</ecNumber>
    </recommendedName>
</protein>
<dbReference type="CDD" id="cd04909">
    <property type="entry name" value="ACT_PDH-BS"/>
    <property type="match status" value="1"/>
</dbReference>
<dbReference type="EMBL" id="RHIB01000001">
    <property type="protein sequence ID" value="RNA69153.1"/>
    <property type="molecule type" value="Genomic_DNA"/>
</dbReference>
<evidence type="ECO:0000256" key="6">
    <source>
        <dbReference type="ARBA" id="ARBA00022605"/>
    </source>
</evidence>
<dbReference type="InterPro" id="IPR003099">
    <property type="entry name" value="Prephen_DH"/>
</dbReference>
<feature type="domain" description="Prephenate/arogenate dehydrogenase" evidence="11">
    <location>
        <begin position="3"/>
        <end position="292"/>
    </location>
</feature>
<keyword evidence="8" id="KW-0520">NAD</keyword>
<dbReference type="FunFam" id="3.40.50.720:FF:000208">
    <property type="entry name" value="Prephenate dehydrogenase"/>
    <property type="match status" value="1"/>
</dbReference>
<comment type="pathway">
    <text evidence="1">Amino-acid biosynthesis; L-tyrosine biosynthesis; (4-hydroxyphenyl)pyruvate from prephenate (NAD(+) route): step 1/1.</text>
</comment>
<dbReference type="InterPro" id="IPR046825">
    <property type="entry name" value="PDH_C"/>
</dbReference>
<gene>
    <name evidence="13" type="ORF">EBO34_04160</name>
</gene>
<dbReference type="PROSITE" id="PS51671">
    <property type="entry name" value="ACT"/>
    <property type="match status" value="1"/>
</dbReference>
<dbReference type="PANTHER" id="PTHR21363">
    <property type="entry name" value="PREPHENATE DEHYDROGENASE"/>
    <property type="match status" value="1"/>
</dbReference>
<dbReference type="Proteomes" id="UP000278746">
    <property type="component" value="Unassembled WGS sequence"/>
</dbReference>
<evidence type="ECO:0000256" key="7">
    <source>
        <dbReference type="ARBA" id="ARBA00023002"/>
    </source>
</evidence>
<dbReference type="PROSITE" id="PS51176">
    <property type="entry name" value="PDH_ADH"/>
    <property type="match status" value="1"/>
</dbReference>
<dbReference type="Gene3D" id="3.30.70.260">
    <property type="match status" value="1"/>
</dbReference>
<comment type="similarity">
    <text evidence="2">Belongs to the prephenate/arogenate dehydrogenase family.</text>
</comment>
<dbReference type="FunFam" id="1.10.3660.10:FF:000003">
    <property type="entry name" value="Prephenate dehydrogenase"/>
    <property type="match status" value="1"/>
</dbReference>
<dbReference type="InterPro" id="IPR050812">
    <property type="entry name" value="Preph/Arog_dehydrog"/>
</dbReference>
<dbReference type="Pfam" id="PF01842">
    <property type="entry name" value="ACT"/>
    <property type="match status" value="1"/>
</dbReference>
<dbReference type="InterPro" id="IPR045865">
    <property type="entry name" value="ACT-like_dom_sf"/>
</dbReference>
<accession>A0A3M7TUL8</accession>
<comment type="catalytic activity">
    <reaction evidence="10">
        <text>prephenate + NAD(+) = 3-(4-hydroxyphenyl)pyruvate + CO2 + NADH</text>
        <dbReference type="Rhea" id="RHEA:13869"/>
        <dbReference type="ChEBI" id="CHEBI:16526"/>
        <dbReference type="ChEBI" id="CHEBI:29934"/>
        <dbReference type="ChEBI" id="CHEBI:36242"/>
        <dbReference type="ChEBI" id="CHEBI:57540"/>
        <dbReference type="ChEBI" id="CHEBI:57945"/>
        <dbReference type="EC" id="1.3.1.12"/>
    </reaction>
</comment>
<evidence type="ECO:0000256" key="3">
    <source>
        <dbReference type="ARBA" id="ARBA00012068"/>
    </source>
</evidence>
<keyword evidence="6" id="KW-0028">Amino-acid biosynthesis</keyword>
<comment type="caution">
    <text evidence="13">The sequence shown here is derived from an EMBL/GenBank/DDBJ whole genome shotgun (WGS) entry which is preliminary data.</text>
</comment>
<evidence type="ECO:0000256" key="8">
    <source>
        <dbReference type="ARBA" id="ARBA00023027"/>
    </source>
</evidence>
<evidence type="ECO:0000256" key="9">
    <source>
        <dbReference type="ARBA" id="ARBA00023141"/>
    </source>
</evidence>
<reference evidence="13 14" key="1">
    <citation type="submission" date="2018-10" db="EMBL/GenBank/DDBJ databases">
        <title>Bacillus Keqinensis sp. nov., a moderately halophilic bacterium isolated from a saline-alkaline lake.</title>
        <authorList>
            <person name="Wang H."/>
        </authorList>
    </citation>
    <scope>NUCLEOTIDE SEQUENCE [LARGE SCALE GENOMIC DNA]</scope>
    <source>
        <strain evidence="13 14">KQ-3</strain>
    </source>
</reference>
<dbReference type="GO" id="GO:0008977">
    <property type="term" value="F:prephenate dehydrogenase (NAD+) activity"/>
    <property type="evidence" value="ECO:0007669"/>
    <property type="project" value="UniProtKB-EC"/>
</dbReference>
<dbReference type="InterPro" id="IPR046826">
    <property type="entry name" value="PDH_N"/>
</dbReference>
<dbReference type="InterPro" id="IPR008927">
    <property type="entry name" value="6-PGluconate_DH-like_C_sf"/>
</dbReference>
<evidence type="ECO:0000259" key="12">
    <source>
        <dbReference type="PROSITE" id="PS51671"/>
    </source>
</evidence>
<dbReference type="OrthoDB" id="9802008at2"/>
<keyword evidence="7 13" id="KW-0560">Oxidoreductase</keyword>
<dbReference type="UniPathway" id="UPA00122">
    <property type="reaction ID" value="UER00961"/>
</dbReference>
<evidence type="ECO:0000259" key="11">
    <source>
        <dbReference type="PROSITE" id="PS51176"/>
    </source>
</evidence>
<dbReference type="NCBIfam" id="NF005107">
    <property type="entry name" value="PRK06545.1-5"/>
    <property type="match status" value="1"/>
</dbReference>
<name>A0A3M7TUL8_9BACI</name>
<dbReference type="SUPFAM" id="SSF48179">
    <property type="entry name" value="6-phosphogluconate dehydrogenase C-terminal domain-like"/>
    <property type="match status" value="1"/>
</dbReference>
<keyword evidence="5" id="KW-0827">Tyrosine biosynthesis</keyword>
<dbReference type="GO" id="GO:0070403">
    <property type="term" value="F:NAD+ binding"/>
    <property type="evidence" value="ECO:0007669"/>
    <property type="project" value="InterPro"/>
</dbReference>
<sequence>MGKQLFVIGLGLIGGSLALAVKKDHPDTHVTGYDLNKNVMKAAISLGVINESAPSIEEGARHADLIIVAAPVKETIEILRELSSLPLKEEAIITDVGSTKKAICEASHVFDHVSAHFIGGHPMAGSHKSGVEAAKSHLFENAYYIITPVKETDARAVIQLQNWLKGTKARFIQLTPGNHDFFAGMVSHFPHIVASGLVHQLKEEGEKEPVLNNLAAGGFRDITRIASSSPVMWRDILLSNRDVLLGLIDKWQEEMNKVKGYIEKEDAERLFEFFDVAKQSRDALPVRKKGAIPSFYDLYVDVPDHPGVISDVTAILAKKQISITNIRILETREDIMGVLRLSFRSENDQLLAKEQLTKHMYEAYESP</sequence>
<dbReference type="RefSeq" id="WP_122896675.1">
    <property type="nucleotide sequence ID" value="NZ_RHIB01000001.1"/>
</dbReference>
<evidence type="ECO:0000313" key="13">
    <source>
        <dbReference type="EMBL" id="RNA69153.1"/>
    </source>
</evidence>